<dbReference type="InterPro" id="IPR000523">
    <property type="entry name" value="Mg_chelatse_chII-like_cat_dom"/>
</dbReference>
<organism evidence="3 4">
    <name type="scientific">Blautia stercoris</name>
    <dbReference type="NCBI Taxonomy" id="871664"/>
    <lineage>
        <taxon>Bacteria</taxon>
        <taxon>Bacillati</taxon>
        <taxon>Bacillota</taxon>
        <taxon>Clostridia</taxon>
        <taxon>Lachnospirales</taxon>
        <taxon>Lachnospiraceae</taxon>
        <taxon>Blautia</taxon>
    </lineage>
</organism>
<comment type="caution">
    <text evidence="3">The sequence shown here is derived from an EMBL/GenBank/DDBJ whole genome shotgun (WGS) entry which is preliminary data.</text>
</comment>
<dbReference type="Pfam" id="PF13541">
    <property type="entry name" value="ChlI"/>
    <property type="match status" value="1"/>
</dbReference>
<dbReference type="InterPro" id="IPR045006">
    <property type="entry name" value="CHLI-like"/>
</dbReference>
<dbReference type="InterPro" id="IPR014721">
    <property type="entry name" value="Ribsml_uS5_D2-typ_fold_subgr"/>
</dbReference>
<dbReference type="SUPFAM" id="SSF52540">
    <property type="entry name" value="P-loop containing nucleoside triphosphate hydrolases"/>
    <property type="match status" value="1"/>
</dbReference>
<sequence length="509" mass="56755">MFSKVLSAAIDGARCVPVSVEVDASNGLPAFLMVGDLSYQVKEAQERVRTAIRNSGMTIPPKRVTVNLAPADVRKDGNHFDLPIAASLMIAFGFLEAEKFDGVMLAGELGLNGRINGVRGILPFVETAYKKGCRLCIVPKQNYREARMIGQISVLGVESLQEFLSCARKENWGLLEDTKEEPVLLPAKKEEIEDFADIQGQEYVKRAAVIAAAGMHNFLMTGPKGTGKTMIARRIPGILPEPTKEELLEVSKIYSISGLLSEEKPFLLSRPFRAPHHTISPAALAGGGKYPKAGEITLAHKGVLFLDEFPEFSHECIELLRQPLEERKILISRSGGSYLFPADFMLVAAMNHCPCGQFPDLNRCSCTFQEVKRYQNRISGPILDRIDIVAEVSGISYQELTGKRKEKSSKNFRKEVEMAVKVQGERYQEKKIRFNSQLSGKLLEEFCNVSAEGQRILEKAYKKMRLSARAYHKILKTARTIADLEQEEEIKEAHISEALCYRRVEGKDT</sequence>
<dbReference type="PANTHER" id="PTHR32039:SF7">
    <property type="entry name" value="COMPETENCE PROTEIN COMM"/>
    <property type="match status" value="1"/>
</dbReference>
<dbReference type="RefSeq" id="WP_022304722.1">
    <property type="nucleotide sequence ID" value="NZ_DAWEHX010000025.1"/>
</dbReference>
<gene>
    <name evidence="3" type="ORF">H8712_04630</name>
</gene>
<evidence type="ECO:0000313" key="4">
    <source>
        <dbReference type="Proteomes" id="UP000661649"/>
    </source>
</evidence>
<accession>A0ABR7P918</accession>
<evidence type="ECO:0000256" key="1">
    <source>
        <dbReference type="ARBA" id="ARBA00006354"/>
    </source>
</evidence>
<evidence type="ECO:0000259" key="2">
    <source>
        <dbReference type="SMART" id="SM00382"/>
    </source>
</evidence>
<dbReference type="InterPro" id="IPR025158">
    <property type="entry name" value="Mg_chelat-rel_C"/>
</dbReference>
<dbReference type="InterPro" id="IPR027417">
    <property type="entry name" value="P-loop_NTPase"/>
</dbReference>
<dbReference type="InterPro" id="IPR020568">
    <property type="entry name" value="Ribosomal_Su5_D2-typ_SF"/>
</dbReference>
<dbReference type="InterPro" id="IPR004482">
    <property type="entry name" value="Mg_chelat-rel"/>
</dbReference>
<proteinExistence type="inferred from homology"/>
<name>A0ABR7P918_9FIRM</name>
<dbReference type="Pfam" id="PF13335">
    <property type="entry name" value="Mg_chelatase_C"/>
    <property type="match status" value="1"/>
</dbReference>
<protein>
    <submittedName>
        <fullName evidence="3">YifB family Mg chelatase-like AAA ATPase</fullName>
    </submittedName>
</protein>
<dbReference type="Proteomes" id="UP000661649">
    <property type="component" value="Unassembled WGS sequence"/>
</dbReference>
<dbReference type="SMART" id="SM00382">
    <property type="entry name" value="AAA"/>
    <property type="match status" value="1"/>
</dbReference>
<dbReference type="NCBIfam" id="TIGR00368">
    <property type="entry name" value="YifB family Mg chelatase-like AAA ATPase"/>
    <property type="match status" value="1"/>
</dbReference>
<comment type="similarity">
    <text evidence="1">Belongs to the Mg-chelatase subunits D/I family. ComM subfamily.</text>
</comment>
<evidence type="ECO:0000313" key="3">
    <source>
        <dbReference type="EMBL" id="MBC8627910.1"/>
    </source>
</evidence>
<feature type="domain" description="AAA+ ATPase" evidence="2">
    <location>
        <begin position="214"/>
        <end position="396"/>
    </location>
</feature>
<dbReference type="Gene3D" id="3.40.50.300">
    <property type="entry name" value="P-loop containing nucleotide triphosphate hydrolases"/>
    <property type="match status" value="1"/>
</dbReference>
<reference evidence="3 4" key="1">
    <citation type="submission" date="2020-08" db="EMBL/GenBank/DDBJ databases">
        <title>Genome public.</title>
        <authorList>
            <person name="Liu C."/>
            <person name="Sun Q."/>
        </authorList>
    </citation>
    <scope>NUCLEOTIDE SEQUENCE [LARGE SCALE GENOMIC DNA]</scope>
    <source>
        <strain evidence="3 4">3_YM_SP_D4_24.mj</strain>
    </source>
</reference>
<dbReference type="EMBL" id="JACRTP010000001">
    <property type="protein sequence ID" value="MBC8627910.1"/>
    <property type="molecule type" value="Genomic_DNA"/>
</dbReference>
<dbReference type="Pfam" id="PF01078">
    <property type="entry name" value="Mg_chelatase"/>
    <property type="match status" value="1"/>
</dbReference>
<dbReference type="PANTHER" id="PTHR32039">
    <property type="entry name" value="MAGNESIUM-CHELATASE SUBUNIT CHLI"/>
    <property type="match status" value="1"/>
</dbReference>
<dbReference type="InterPro" id="IPR003593">
    <property type="entry name" value="AAA+_ATPase"/>
</dbReference>
<keyword evidence="4" id="KW-1185">Reference proteome</keyword>
<dbReference type="Gene3D" id="3.30.230.10">
    <property type="match status" value="1"/>
</dbReference>
<dbReference type="SUPFAM" id="SSF54211">
    <property type="entry name" value="Ribosomal protein S5 domain 2-like"/>
    <property type="match status" value="1"/>
</dbReference>